<dbReference type="GO" id="GO:0005886">
    <property type="term" value="C:plasma membrane"/>
    <property type="evidence" value="ECO:0007669"/>
    <property type="project" value="UniProtKB-SubCell"/>
</dbReference>
<dbReference type="RefSeq" id="WP_092527752.1">
    <property type="nucleotide sequence ID" value="NZ_FNCI01000013.1"/>
</dbReference>
<keyword evidence="9 13" id="KW-0066">ATP synthesis</keyword>
<dbReference type="PANTHER" id="PTHR33445">
    <property type="entry name" value="ATP SYNTHASE SUBUNIT B', CHLOROPLASTIC"/>
    <property type="match status" value="1"/>
</dbReference>
<evidence type="ECO:0000313" key="16">
    <source>
        <dbReference type="Proteomes" id="UP000198641"/>
    </source>
</evidence>
<keyword evidence="3 13" id="KW-0138">CF(0)</keyword>
<dbReference type="STRING" id="284577.SAMN05216571_11368"/>
<comment type="function">
    <text evidence="11">Component of the F(0) channel, it forms part of the peripheral stalk, linking F(1) to F(0). The b'-subunit is a diverged and duplicated form of b found in plants and photosynthetic bacteria.</text>
</comment>
<evidence type="ECO:0000256" key="12">
    <source>
        <dbReference type="ARBA" id="ARBA00037847"/>
    </source>
</evidence>
<dbReference type="AlphaFoldDB" id="A0A1G7UA91"/>
<feature type="transmembrane region" description="Helical" evidence="13">
    <location>
        <begin position="6"/>
        <end position="22"/>
    </location>
</feature>
<evidence type="ECO:0000256" key="11">
    <source>
        <dbReference type="ARBA" id="ARBA00025614"/>
    </source>
</evidence>
<keyword evidence="6 13" id="KW-1133">Transmembrane helix</keyword>
<sequence length="272" mass="30334">MIIDWFTVLAQLLNFAILVWLMKRFLYQPILNAIDARESRIAATLADADARQAKADKERERFKASNAELEAQRTALMAKASEEAAAERARLLEEARQAADAMRDQRQRALRTEAERLNQTLRRQTQDEVFAMTRQALCDMADEGLEARLVAVFLKRFDEMDEDTEQRFGAALESAPDKGASSVRVRSAFPLPDAQRAAIREALTRRFPAAFTLEALATGSLLGFKVAPEVISGIELSVNGQQLTWSLEGYLEAQQEAVAALFKDRVTPDAAS</sequence>
<evidence type="ECO:0000256" key="13">
    <source>
        <dbReference type="HAMAP-Rule" id="MF_01398"/>
    </source>
</evidence>
<dbReference type="PANTHER" id="PTHR33445:SF2">
    <property type="entry name" value="ATP SYNTHASE SUBUNIT B', CHLOROPLASTIC"/>
    <property type="match status" value="1"/>
</dbReference>
<protein>
    <recommendedName>
        <fullName evidence="13">ATP synthase subunit b</fullName>
    </recommendedName>
    <alternativeName>
        <fullName evidence="13">ATP synthase F(0) sector subunit b</fullName>
    </alternativeName>
    <alternativeName>
        <fullName evidence="13">ATPase subunit I</fullName>
    </alternativeName>
    <alternativeName>
        <fullName evidence="13">F-type ATPase subunit b</fullName>
        <shortName evidence="13">F-ATPase subunit b</shortName>
    </alternativeName>
</protein>
<comment type="subcellular location">
    <subcellularLocation>
        <location evidence="13">Cell membrane</location>
        <topology evidence="13">Single-pass membrane protein</topology>
    </subcellularLocation>
    <subcellularLocation>
        <location evidence="12">Endomembrane system</location>
        <topology evidence="12">Single-pass membrane protein</topology>
    </subcellularLocation>
</comment>
<evidence type="ECO:0000256" key="7">
    <source>
        <dbReference type="ARBA" id="ARBA00023065"/>
    </source>
</evidence>
<evidence type="ECO:0000256" key="5">
    <source>
        <dbReference type="ARBA" id="ARBA00022781"/>
    </source>
</evidence>
<keyword evidence="16" id="KW-1185">Reference proteome</keyword>
<keyword evidence="4 13" id="KW-0812">Transmembrane</keyword>
<keyword evidence="7 13" id="KW-0406">Ion transport</keyword>
<dbReference type="GO" id="GO:0046933">
    <property type="term" value="F:proton-transporting ATP synthase activity, rotational mechanism"/>
    <property type="evidence" value="ECO:0007669"/>
    <property type="project" value="UniProtKB-UniRule"/>
</dbReference>
<dbReference type="GO" id="GO:0046961">
    <property type="term" value="F:proton-transporting ATPase activity, rotational mechanism"/>
    <property type="evidence" value="ECO:0007669"/>
    <property type="project" value="TreeGrafter"/>
</dbReference>
<keyword evidence="14" id="KW-0175">Coiled coil</keyword>
<comment type="subunit">
    <text evidence="13">F-type ATPases have 2 components, F(1) - the catalytic core - and F(0) - the membrane proton channel. F(1) has five subunits: alpha(3), beta(3), gamma(1), delta(1), epsilon(1). F(0) has three main subunits: a(1), b(2) and c(10-14). The alpha and beta chains form an alternating ring which encloses part of the gamma chain. F(1) is attached to F(0) by a central stalk formed by the gamma and epsilon chains, while a peripheral stalk is formed by the delta and b chains.</text>
</comment>
<proteinExistence type="inferred from homology"/>
<accession>A0A1G7UA91</accession>
<dbReference type="Proteomes" id="UP000198641">
    <property type="component" value="Unassembled WGS sequence"/>
</dbReference>
<organism evidence="15 16">
    <name type="scientific">Onishia taeanensis</name>
    <dbReference type="NCBI Taxonomy" id="284577"/>
    <lineage>
        <taxon>Bacteria</taxon>
        <taxon>Pseudomonadati</taxon>
        <taxon>Pseudomonadota</taxon>
        <taxon>Gammaproteobacteria</taxon>
        <taxon>Oceanospirillales</taxon>
        <taxon>Halomonadaceae</taxon>
        <taxon>Onishia</taxon>
    </lineage>
</organism>
<evidence type="ECO:0000256" key="10">
    <source>
        <dbReference type="ARBA" id="ARBA00025198"/>
    </source>
</evidence>
<dbReference type="HAMAP" id="MF_01398">
    <property type="entry name" value="ATP_synth_b_bprime"/>
    <property type="match status" value="1"/>
</dbReference>
<name>A0A1G7UA91_9GAMM</name>
<keyword evidence="5 13" id="KW-0375">Hydrogen ion transport</keyword>
<dbReference type="EMBL" id="FNCI01000013">
    <property type="protein sequence ID" value="SDG43680.1"/>
    <property type="molecule type" value="Genomic_DNA"/>
</dbReference>
<evidence type="ECO:0000256" key="9">
    <source>
        <dbReference type="ARBA" id="ARBA00023310"/>
    </source>
</evidence>
<keyword evidence="8 13" id="KW-0472">Membrane</keyword>
<evidence type="ECO:0000256" key="8">
    <source>
        <dbReference type="ARBA" id="ARBA00023136"/>
    </source>
</evidence>
<reference evidence="15 16" key="1">
    <citation type="submission" date="2016-10" db="EMBL/GenBank/DDBJ databases">
        <authorList>
            <person name="de Groot N.N."/>
        </authorList>
    </citation>
    <scope>NUCLEOTIDE SEQUENCE [LARGE SCALE GENOMIC DNA]</scope>
    <source>
        <strain evidence="15 16">BH539</strain>
    </source>
</reference>
<evidence type="ECO:0000256" key="3">
    <source>
        <dbReference type="ARBA" id="ARBA00022547"/>
    </source>
</evidence>
<dbReference type="InterPro" id="IPR050059">
    <property type="entry name" value="ATP_synthase_B_chain"/>
</dbReference>
<dbReference type="CDD" id="cd06503">
    <property type="entry name" value="ATP-synt_Fo_b"/>
    <property type="match status" value="1"/>
</dbReference>
<dbReference type="NCBIfam" id="TIGR03321">
    <property type="entry name" value="alt_F1F0_F0_B"/>
    <property type="match status" value="1"/>
</dbReference>
<dbReference type="GO" id="GO:0012505">
    <property type="term" value="C:endomembrane system"/>
    <property type="evidence" value="ECO:0007669"/>
    <property type="project" value="UniProtKB-SubCell"/>
</dbReference>
<dbReference type="GO" id="GO:0045259">
    <property type="term" value="C:proton-transporting ATP synthase complex"/>
    <property type="evidence" value="ECO:0007669"/>
    <property type="project" value="UniProtKB-KW"/>
</dbReference>
<feature type="coiled-coil region" evidence="14">
    <location>
        <begin position="52"/>
        <end position="127"/>
    </location>
</feature>
<keyword evidence="13" id="KW-1003">Cell membrane</keyword>
<keyword evidence="2 13" id="KW-0813">Transport</keyword>
<dbReference type="InterPro" id="IPR017707">
    <property type="entry name" value="Alt_ATP_synth_F0_bsu"/>
</dbReference>
<evidence type="ECO:0000256" key="2">
    <source>
        <dbReference type="ARBA" id="ARBA00022448"/>
    </source>
</evidence>
<dbReference type="InterPro" id="IPR002146">
    <property type="entry name" value="ATP_synth_b/b'su_bac/chlpt"/>
</dbReference>
<gene>
    <name evidence="13" type="primary">atpF</name>
    <name evidence="15" type="ORF">SAMN05216571_11368</name>
</gene>
<evidence type="ECO:0000256" key="4">
    <source>
        <dbReference type="ARBA" id="ARBA00022692"/>
    </source>
</evidence>
<dbReference type="OrthoDB" id="466272at2"/>
<evidence type="ECO:0000256" key="1">
    <source>
        <dbReference type="ARBA" id="ARBA00005513"/>
    </source>
</evidence>
<dbReference type="Pfam" id="PF00430">
    <property type="entry name" value="ATP-synt_B"/>
    <property type="match status" value="1"/>
</dbReference>
<comment type="function">
    <text evidence="10 13">F(1)F(0) ATP synthase produces ATP from ADP in the presence of a proton or sodium gradient. F-type ATPases consist of two structural domains, F(1) containing the extramembraneous catalytic core and F(0) containing the membrane proton channel, linked together by a central stalk and a peripheral stalk. During catalysis, ATP synthesis in the catalytic domain of F(1) is coupled via a rotary mechanism of the central stalk subunits to proton translocation.</text>
</comment>
<evidence type="ECO:0000256" key="6">
    <source>
        <dbReference type="ARBA" id="ARBA00022989"/>
    </source>
</evidence>
<comment type="similarity">
    <text evidence="1 13">Belongs to the ATPase B chain family.</text>
</comment>
<evidence type="ECO:0000313" key="15">
    <source>
        <dbReference type="EMBL" id="SDG43680.1"/>
    </source>
</evidence>
<evidence type="ECO:0000256" key="14">
    <source>
        <dbReference type="SAM" id="Coils"/>
    </source>
</evidence>